<protein>
    <recommendedName>
        <fullName evidence="3">YlbF family regulator</fullName>
    </recommendedName>
</protein>
<dbReference type="Gene3D" id="1.20.1500.10">
    <property type="entry name" value="YheA/YmcA-like"/>
    <property type="match status" value="1"/>
</dbReference>
<proteinExistence type="predicted"/>
<keyword evidence="2" id="KW-1185">Reference proteome</keyword>
<dbReference type="PANTHER" id="PTHR38448">
    <property type="entry name" value="REGULATORY PROTEIN YLBF-RELATED"/>
    <property type="match status" value="1"/>
</dbReference>
<comment type="caution">
    <text evidence="1">The sequence shown here is derived from an EMBL/GenBank/DDBJ whole genome shotgun (WGS) entry which is preliminary data.</text>
</comment>
<dbReference type="Pfam" id="PF06133">
    <property type="entry name" value="Com_YlbF"/>
    <property type="match status" value="1"/>
</dbReference>
<dbReference type="RefSeq" id="WP_188816793.1">
    <property type="nucleotide sequence ID" value="NZ_BMOF01000008.1"/>
</dbReference>
<dbReference type="InterPro" id="IPR023378">
    <property type="entry name" value="YheA/YmcA-like_dom_sf"/>
</dbReference>
<accession>A0A8J3B7R8</accession>
<organism evidence="1 2">
    <name type="scientific">Calditerricola satsumensis</name>
    <dbReference type="NCBI Taxonomy" id="373054"/>
    <lineage>
        <taxon>Bacteria</taxon>
        <taxon>Bacillati</taxon>
        <taxon>Bacillota</taxon>
        <taxon>Bacilli</taxon>
        <taxon>Bacillales</taxon>
        <taxon>Bacillaceae</taxon>
        <taxon>Calditerricola</taxon>
    </lineage>
</organism>
<name>A0A8J3B7R8_9BACI</name>
<dbReference type="PANTHER" id="PTHR38448:SF1">
    <property type="entry name" value="YLBF FAMILY REGULATOR"/>
    <property type="match status" value="1"/>
</dbReference>
<reference evidence="1" key="2">
    <citation type="submission" date="2020-09" db="EMBL/GenBank/DDBJ databases">
        <authorList>
            <person name="Sun Q."/>
            <person name="Ohkuma M."/>
        </authorList>
    </citation>
    <scope>NUCLEOTIDE SEQUENCE</scope>
    <source>
        <strain evidence="1">JCM 14719</strain>
    </source>
</reference>
<gene>
    <name evidence="1" type="ORF">GCM10007043_06730</name>
</gene>
<dbReference type="InterPro" id="IPR016783">
    <property type="entry name" value="Biofilm_formation_YmcA"/>
</dbReference>
<evidence type="ECO:0000313" key="2">
    <source>
        <dbReference type="Proteomes" id="UP000637720"/>
    </source>
</evidence>
<dbReference type="PIRSF" id="PIRSF021287">
    <property type="entry name" value="Biofilm_formation_YmcA"/>
    <property type="match status" value="1"/>
</dbReference>
<dbReference type="InterPro" id="IPR052767">
    <property type="entry name" value="Bact_com_dev_regulator"/>
</dbReference>
<dbReference type="Proteomes" id="UP000637720">
    <property type="component" value="Unassembled WGS sequence"/>
</dbReference>
<dbReference type="EMBL" id="BMOF01000008">
    <property type="protein sequence ID" value="GGJ95548.1"/>
    <property type="molecule type" value="Genomic_DNA"/>
</dbReference>
<evidence type="ECO:0008006" key="3">
    <source>
        <dbReference type="Google" id="ProtNLM"/>
    </source>
</evidence>
<dbReference type="AlphaFoldDB" id="A0A8J3B7R8"/>
<reference evidence="1" key="1">
    <citation type="journal article" date="2014" name="Int. J. Syst. Evol. Microbiol.">
        <title>Complete genome sequence of Corynebacterium casei LMG S-19264T (=DSM 44701T), isolated from a smear-ripened cheese.</title>
        <authorList>
            <consortium name="US DOE Joint Genome Institute (JGI-PGF)"/>
            <person name="Walter F."/>
            <person name="Albersmeier A."/>
            <person name="Kalinowski J."/>
            <person name="Ruckert C."/>
        </authorList>
    </citation>
    <scope>NUCLEOTIDE SEQUENCE</scope>
    <source>
        <strain evidence="1">JCM 14719</strain>
    </source>
</reference>
<sequence length="128" mass="14314">MAKADAVVTAEDVLAKARELAAYLAQCEEVVRFRQAEERVKQNEKIRRITAEIRRKQKQATAFDHFQKPGLARQVDAEVAALLRQLDEIPLVQEYKALQADLNEVLQLITNVIAQTVSGTLDVKTGAD</sequence>
<evidence type="ECO:0000313" key="1">
    <source>
        <dbReference type="EMBL" id="GGJ95548.1"/>
    </source>
</evidence>
<dbReference type="InterPro" id="IPR010368">
    <property type="entry name" value="Com_YlbF"/>
</dbReference>
<dbReference type="SUPFAM" id="SSF158622">
    <property type="entry name" value="YheA/YmcA-like"/>
    <property type="match status" value="1"/>
</dbReference>